<protein>
    <submittedName>
        <fullName evidence="1">Uncharacterized protein</fullName>
    </submittedName>
</protein>
<proteinExistence type="predicted"/>
<sequence length="152" mass="16727">MNEYPRTINKVWLWNLLPIVPADNDRLAAPSAPTSFVPLWASSAACCKTKRGHSGPVYTEGGHRRKRTVHLPIPSHRHNVPDIETTQPERQKKCTPSLPRVFVSTSNASVLGPSSTAAHLVSMQLAVNHRVGSVSRELGYGTGTYTVCRRAY</sequence>
<dbReference type="Proteomes" id="UP001215598">
    <property type="component" value="Unassembled WGS sequence"/>
</dbReference>
<organism evidence="1 3">
    <name type="scientific">Mycena metata</name>
    <dbReference type="NCBI Taxonomy" id="1033252"/>
    <lineage>
        <taxon>Eukaryota</taxon>
        <taxon>Fungi</taxon>
        <taxon>Dikarya</taxon>
        <taxon>Basidiomycota</taxon>
        <taxon>Agaricomycotina</taxon>
        <taxon>Agaricomycetes</taxon>
        <taxon>Agaricomycetidae</taxon>
        <taxon>Agaricales</taxon>
        <taxon>Marasmiineae</taxon>
        <taxon>Mycenaceae</taxon>
        <taxon>Mycena</taxon>
    </lineage>
</organism>
<evidence type="ECO:0000313" key="2">
    <source>
        <dbReference type="EMBL" id="KAJ7745149.1"/>
    </source>
</evidence>
<evidence type="ECO:0000313" key="3">
    <source>
        <dbReference type="Proteomes" id="UP001215598"/>
    </source>
</evidence>
<dbReference type="EMBL" id="JARKIB010000084">
    <property type="protein sequence ID" value="KAJ7745149.1"/>
    <property type="molecule type" value="Genomic_DNA"/>
</dbReference>
<dbReference type="EMBL" id="JARKIB010000323">
    <property type="protein sequence ID" value="KAJ7714553.1"/>
    <property type="molecule type" value="Genomic_DNA"/>
</dbReference>
<keyword evidence="3" id="KW-1185">Reference proteome</keyword>
<name>A0AAD7H7U9_9AGAR</name>
<reference evidence="1" key="1">
    <citation type="submission" date="2023-03" db="EMBL/GenBank/DDBJ databases">
        <title>Massive genome expansion in bonnet fungi (Mycena s.s.) driven by repeated elements and novel gene families across ecological guilds.</title>
        <authorList>
            <consortium name="Lawrence Berkeley National Laboratory"/>
            <person name="Harder C.B."/>
            <person name="Miyauchi S."/>
            <person name="Viragh M."/>
            <person name="Kuo A."/>
            <person name="Thoen E."/>
            <person name="Andreopoulos B."/>
            <person name="Lu D."/>
            <person name="Skrede I."/>
            <person name="Drula E."/>
            <person name="Henrissat B."/>
            <person name="Morin E."/>
            <person name="Kohler A."/>
            <person name="Barry K."/>
            <person name="LaButti K."/>
            <person name="Morin E."/>
            <person name="Salamov A."/>
            <person name="Lipzen A."/>
            <person name="Mereny Z."/>
            <person name="Hegedus B."/>
            <person name="Baldrian P."/>
            <person name="Stursova M."/>
            <person name="Weitz H."/>
            <person name="Taylor A."/>
            <person name="Grigoriev I.V."/>
            <person name="Nagy L.G."/>
            <person name="Martin F."/>
            <person name="Kauserud H."/>
        </authorList>
    </citation>
    <scope>NUCLEOTIDE SEQUENCE</scope>
    <source>
        <strain evidence="1">CBHHK182m</strain>
    </source>
</reference>
<comment type="caution">
    <text evidence="1">The sequence shown here is derived from an EMBL/GenBank/DDBJ whole genome shotgun (WGS) entry which is preliminary data.</text>
</comment>
<accession>A0AAD7H7U9</accession>
<gene>
    <name evidence="2" type="ORF">B0H16DRAFT_1559185</name>
    <name evidence="1" type="ORF">B0H16DRAFT_1618544</name>
</gene>
<dbReference type="AlphaFoldDB" id="A0AAD7H7U9"/>
<evidence type="ECO:0000313" key="1">
    <source>
        <dbReference type="EMBL" id="KAJ7714553.1"/>
    </source>
</evidence>